<dbReference type="EMBL" id="DAAHAQ010000232">
    <property type="protein sequence ID" value="HAB5331936.1"/>
    <property type="molecule type" value="Genomic_DNA"/>
</dbReference>
<dbReference type="EMBL" id="DAAFXY010000015">
    <property type="protein sequence ID" value="HAB1978125.1"/>
    <property type="molecule type" value="Genomic_DNA"/>
</dbReference>
<evidence type="ECO:0000259" key="6">
    <source>
        <dbReference type="Pfam" id="PF02350"/>
    </source>
</evidence>
<evidence type="ECO:0000313" key="13">
    <source>
        <dbReference type="EMBL" id="HAB3844233.1"/>
    </source>
</evidence>
<dbReference type="EMBL" id="DAAGOS010000041">
    <property type="protein sequence ID" value="HAB3924650.1"/>
    <property type="molecule type" value="Genomic_DNA"/>
</dbReference>
<dbReference type="PANTHER" id="PTHR43174">
    <property type="entry name" value="UDP-N-ACETYLGLUCOSAMINE 2-EPIMERASE"/>
    <property type="match status" value="1"/>
</dbReference>
<dbReference type="EMBL" id="DAAQXJ010000151">
    <property type="protein sequence ID" value="HAE1266896.1"/>
    <property type="molecule type" value="Genomic_DNA"/>
</dbReference>
<evidence type="ECO:0000313" key="21">
    <source>
        <dbReference type="EMBL" id="HAB5331936.1"/>
    </source>
</evidence>
<reference evidence="10" key="2">
    <citation type="submission" date="2019-10" db="EMBL/GenBank/DDBJ databases">
        <authorList>
            <consortium name="NCBI Pathogen Detection Project"/>
        </authorList>
    </citation>
    <scope>NUCLEOTIDE SEQUENCE</scope>
    <source>
        <strain evidence="10">Salmonella enterica</strain>
    </source>
</reference>
<evidence type="ECO:0000256" key="4">
    <source>
        <dbReference type="ARBA" id="ARBA00038858"/>
    </source>
</evidence>
<evidence type="ECO:0000313" key="7">
    <source>
        <dbReference type="EMBL" id="HAB1774411.1"/>
    </source>
</evidence>
<accession>A0A6X8K345</accession>
<dbReference type="EMBL" id="DAAHCF010000161">
    <property type="protein sequence ID" value="HAB5480086.1"/>
    <property type="molecule type" value="Genomic_DNA"/>
</dbReference>
<dbReference type="EMBL" id="DAAHFA010000030">
    <property type="protein sequence ID" value="HAB5843015.1"/>
    <property type="molecule type" value="Genomic_DNA"/>
</dbReference>
<dbReference type="EMBL" id="DAAGBA010000073">
    <property type="protein sequence ID" value="HAB2326896.1"/>
    <property type="molecule type" value="Genomic_DNA"/>
</dbReference>
<evidence type="ECO:0000313" key="20">
    <source>
        <dbReference type="EMBL" id="HAB5018751.1"/>
    </source>
</evidence>
<dbReference type="PANTHER" id="PTHR43174:SF2">
    <property type="entry name" value="UDP-N-ACETYLGLUCOSAMINE 2-EPIMERASE"/>
    <property type="match status" value="1"/>
</dbReference>
<dbReference type="InterPro" id="IPR003331">
    <property type="entry name" value="UDP_GlcNAc_Epimerase_2_dom"/>
</dbReference>
<dbReference type="EMBL" id="DAAGVL010000015">
    <property type="protein sequence ID" value="HAB4720397.1"/>
    <property type="molecule type" value="Genomic_DNA"/>
</dbReference>
<evidence type="ECO:0000313" key="16">
    <source>
        <dbReference type="EMBL" id="HAB4456893.1"/>
    </source>
</evidence>
<dbReference type="InterPro" id="IPR029767">
    <property type="entry name" value="WecB-like"/>
</dbReference>
<evidence type="ECO:0000313" key="23">
    <source>
        <dbReference type="EMBL" id="HAB5843015.1"/>
    </source>
</evidence>
<dbReference type="EMBL" id="DAAGVB010000066">
    <property type="protein sequence ID" value="HAB4675853.1"/>
    <property type="molecule type" value="Genomic_DNA"/>
</dbReference>
<evidence type="ECO:0000313" key="12">
    <source>
        <dbReference type="EMBL" id="HAB2326896.1"/>
    </source>
</evidence>
<evidence type="ECO:0000313" key="11">
    <source>
        <dbReference type="EMBL" id="HAB2186653.1"/>
    </source>
</evidence>
<proteinExistence type="inferred from homology"/>
<dbReference type="EMBL" id="DAAGPC010000011">
    <property type="protein sequence ID" value="HAB3977431.1"/>
    <property type="molecule type" value="Genomic_DNA"/>
</dbReference>
<organism evidence="10">
    <name type="scientific">Salmonella diarizonae</name>
    <dbReference type="NCBI Taxonomy" id="59204"/>
    <lineage>
        <taxon>Bacteria</taxon>
        <taxon>Pseudomonadati</taxon>
        <taxon>Pseudomonadota</taxon>
        <taxon>Gammaproteobacteria</taxon>
        <taxon>Enterobacterales</taxon>
        <taxon>Enterobacteriaceae</taxon>
        <taxon>Salmonella</taxon>
    </lineage>
</organism>
<evidence type="ECO:0000313" key="14">
    <source>
        <dbReference type="EMBL" id="HAB3924650.1"/>
    </source>
</evidence>
<evidence type="ECO:0000256" key="2">
    <source>
        <dbReference type="ARBA" id="ARBA00036080"/>
    </source>
</evidence>
<dbReference type="AlphaFoldDB" id="A0A6X8K345"/>
<evidence type="ECO:0000256" key="3">
    <source>
        <dbReference type="ARBA" id="ARBA00038209"/>
    </source>
</evidence>
<evidence type="ECO:0000313" key="26">
    <source>
        <dbReference type="EMBL" id="HAE1595457.1"/>
    </source>
</evidence>
<dbReference type="EMBL" id="DAAGTE010000028">
    <property type="protein sequence ID" value="HAB4456893.1"/>
    <property type="molecule type" value="Genomic_DNA"/>
</dbReference>
<comment type="similarity">
    <text evidence="3 5">Belongs to the UDP-N-acetylglucosamine 2-epimerase family.</text>
</comment>
<dbReference type="EMBL" id="DAAGNY010000027">
    <property type="protein sequence ID" value="HAB3844233.1"/>
    <property type="molecule type" value="Genomic_DNA"/>
</dbReference>
<protein>
    <recommendedName>
        <fullName evidence="4">UDP-N-acetylglucosamine 2-epimerase (non-hydrolyzing)</fullName>
        <ecNumber evidence="4">5.1.3.14</ecNumber>
    </recommendedName>
</protein>
<dbReference type="EMBL" id="DAAFZM010000029">
    <property type="protein sequence ID" value="HAB2186653.1"/>
    <property type="molecule type" value="Genomic_DNA"/>
</dbReference>
<dbReference type="NCBIfam" id="TIGR00236">
    <property type="entry name" value="wecB"/>
    <property type="match status" value="1"/>
</dbReference>
<dbReference type="EMBL" id="DAAFWY010000010">
    <property type="protein sequence ID" value="HAB1847195.1"/>
    <property type="molecule type" value="Genomic_DNA"/>
</dbReference>
<dbReference type="EMBL" id="DAAGXW010000030">
    <property type="protein sequence ID" value="HAB5018751.1"/>
    <property type="molecule type" value="Genomic_DNA"/>
</dbReference>
<dbReference type="EMBL" id="DAAQZP010000026">
    <property type="protein sequence ID" value="HAE1595457.1"/>
    <property type="molecule type" value="Genomic_DNA"/>
</dbReference>
<dbReference type="EMBL" id="DAAQZS010000002">
    <property type="protein sequence ID" value="HAE1472809.1"/>
    <property type="molecule type" value="Genomic_DNA"/>
</dbReference>
<keyword evidence="1 5" id="KW-0413">Isomerase</keyword>
<feature type="domain" description="UDP-N-acetylglucosamine 2-epimerase" evidence="6">
    <location>
        <begin position="26"/>
        <end position="377"/>
    </location>
</feature>
<evidence type="ECO:0000313" key="17">
    <source>
        <dbReference type="EMBL" id="HAB4675853.1"/>
    </source>
</evidence>
<evidence type="ECO:0000313" key="25">
    <source>
        <dbReference type="EMBL" id="HAE1472809.1"/>
    </source>
</evidence>
<dbReference type="GO" id="GO:0008761">
    <property type="term" value="F:UDP-N-acetylglucosamine 2-epimerase activity"/>
    <property type="evidence" value="ECO:0007669"/>
    <property type="project" value="UniProtKB-EC"/>
</dbReference>
<evidence type="ECO:0000313" key="19">
    <source>
        <dbReference type="EMBL" id="HAB4723708.1"/>
    </source>
</evidence>
<evidence type="ECO:0000313" key="24">
    <source>
        <dbReference type="EMBL" id="HAE1266896.1"/>
    </source>
</evidence>
<evidence type="ECO:0000313" key="18">
    <source>
        <dbReference type="EMBL" id="HAB4720397.1"/>
    </source>
</evidence>
<dbReference type="CDD" id="cd03786">
    <property type="entry name" value="GTB_UDP-GlcNAc_2-Epimerase"/>
    <property type="match status" value="1"/>
</dbReference>
<dbReference type="EMBL" id="DAAFYE010000011">
    <property type="protein sequence ID" value="HAB1991250.1"/>
    <property type="molecule type" value="Genomic_DNA"/>
</dbReference>
<dbReference type="Gene3D" id="3.40.50.2000">
    <property type="entry name" value="Glycogen Phosphorylase B"/>
    <property type="match status" value="2"/>
</dbReference>
<evidence type="ECO:0000256" key="1">
    <source>
        <dbReference type="ARBA" id="ARBA00023235"/>
    </source>
</evidence>
<evidence type="ECO:0000256" key="5">
    <source>
        <dbReference type="RuleBase" id="RU003513"/>
    </source>
</evidence>
<evidence type="ECO:0000313" key="8">
    <source>
        <dbReference type="EMBL" id="HAB1847195.1"/>
    </source>
</evidence>
<evidence type="ECO:0000313" key="10">
    <source>
        <dbReference type="EMBL" id="HAB1991250.1"/>
    </source>
</evidence>
<dbReference type="SUPFAM" id="SSF53756">
    <property type="entry name" value="UDP-Glycosyltransferase/glycogen phosphorylase"/>
    <property type="match status" value="1"/>
</dbReference>
<name>A0A6X8K345_SALDZ</name>
<comment type="caution">
    <text evidence="10">The sequence shown here is derived from an EMBL/GenBank/DDBJ whole genome shotgun (WGS) entry which is preliminary data.</text>
</comment>
<evidence type="ECO:0000313" key="22">
    <source>
        <dbReference type="EMBL" id="HAB5480086.1"/>
    </source>
</evidence>
<evidence type="ECO:0000313" key="15">
    <source>
        <dbReference type="EMBL" id="HAB3977431.1"/>
    </source>
</evidence>
<dbReference type="EC" id="5.1.3.14" evidence="4"/>
<comment type="catalytic activity">
    <reaction evidence="2">
        <text>UDP-N-acetyl-alpha-D-glucosamine = UDP-N-acetyl-alpha-D-mannosamine</text>
        <dbReference type="Rhea" id="RHEA:17213"/>
        <dbReference type="ChEBI" id="CHEBI:57705"/>
        <dbReference type="ChEBI" id="CHEBI:68623"/>
        <dbReference type="EC" id="5.1.3.14"/>
    </reaction>
</comment>
<gene>
    <name evidence="24" type="ORF">G2916_20800</name>
    <name evidence="26" type="ORF">G2997_12350</name>
    <name evidence="25" type="ORF">G3A00_01970</name>
    <name evidence="20" type="ORF">GB016_19995</name>
    <name evidence="9" type="ORF">GB034_08650</name>
    <name evidence="10" type="ORF">GB088_08615</name>
    <name evidence="22" type="ORF">GB236_19575</name>
    <name evidence="23" type="ORF">GB246_20010</name>
    <name evidence="12" type="ORF">GB337_18280</name>
    <name evidence="11" type="ORF">GB348_18900</name>
    <name evidence="21" type="ORF">GBS30_20330</name>
    <name evidence="14" type="ORF">GBV97_14830</name>
    <name evidence="13" type="ORF">GBW00_20320</name>
    <name evidence="15" type="ORF">GBX19_07370</name>
    <name evidence="7" type="ORF">GBY11_02140</name>
    <name evidence="16" type="ORF">GBY49_10935</name>
    <name evidence="8" type="ORF">GBZ10_12140</name>
    <name evidence="17" type="ORF">GBZ12_18930</name>
    <name evidence="18" type="ORF">GBZ37_13270</name>
    <name evidence="19" type="ORF">GBZ41_07910</name>
</gene>
<sequence length="390" mass="43019">MRKNKILLVCGTRPEIIKMAPVFQVLQNSEYFLPVVIHTGQHTDMASPLYQFFRMMPRHSLSLHRRSGDLAHLTEILLAELAPVLSCEQPAALLVHGDTTSAMTAALAAYYARVPIGHVEAGLRTYNKYSPFPEEMNRSLIGRLADWHYAPTPCARKALLNEGVDSSRIVVTGNTVVDAALQTAELITVSENLPSVVRQHRLDKRLVGRRLILVTAHRRENWGSGLQRIAQAVDQLLSQYDDVFVIWPLHANPDVSCCIKEALSHYSGNNSSLILCPPLDYPSLIWLQNHAWVVLTDSGGIQEESAALGTPVLILRDATERPELVNAGGGVLVGTDTSVIYETVSNLYKNADIWRGMKNIKNPFGSGEAAKNIVSHLTGVFYDNIQSGRG</sequence>
<dbReference type="Pfam" id="PF02350">
    <property type="entry name" value="Epimerase_2"/>
    <property type="match status" value="1"/>
</dbReference>
<dbReference type="EMBL" id="DAAGVM010000025">
    <property type="protein sequence ID" value="HAB4723708.1"/>
    <property type="molecule type" value="Genomic_DNA"/>
</dbReference>
<evidence type="ECO:0000313" key="9">
    <source>
        <dbReference type="EMBL" id="HAB1978125.1"/>
    </source>
</evidence>
<reference evidence="10" key="1">
    <citation type="journal article" date="2018" name="Genome Biol.">
        <title>SKESA: strategic k-mer extension for scrupulous assemblies.</title>
        <authorList>
            <person name="Souvorov A."/>
            <person name="Agarwala R."/>
            <person name="Lipman D.J."/>
        </authorList>
    </citation>
    <scope>NUCLEOTIDE SEQUENCE</scope>
    <source>
        <strain evidence="10">Salmonella enterica</strain>
    </source>
</reference>
<dbReference type="EMBL" id="DAAFWI010000002">
    <property type="protein sequence ID" value="HAB1774411.1"/>
    <property type="molecule type" value="Genomic_DNA"/>
</dbReference>